<feature type="compositionally biased region" description="Acidic residues" evidence="1">
    <location>
        <begin position="56"/>
        <end position="75"/>
    </location>
</feature>
<dbReference type="EMBL" id="CP000284">
    <property type="protein sequence ID" value="ABE49683.1"/>
    <property type="molecule type" value="Genomic_DNA"/>
</dbReference>
<dbReference type="AlphaFoldDB" id="Q1H1F4"/>
<gene>
    <name evidence="2" type="ordered locus">Mfla_1415</name>
</gene>
<organism evidence="2 3">
    <name type="scientific">Methylobacillus flagellatus (strain ATCC 51484 / DSM 6875 / VKM B-1610 / KT)</name>
    <dbReference type="NCBI Taxonomy" id="265072"/>
    <lineage>
        <taxon>Bacteria</taxon>
        <taxon>Pseudomonadati</taxon>
        <taxon>Pseudomonadota</taxon>
        <taxon>Betaproteobacteria</taxon>
        <taxon>Nitrosomonadales</taxon>
        <taxon>Methylophilaceae</taxon>
        <taxon>Methylobacillus</taxon>
    </lineage>
</organism>
<dbReference type="Proteomes" id="UP000002440">
    <property type="component" value="Chromosome"/>
</dbReference>
<dbReference type="KEGG" id="mfa:Mfla_1415"/>
<feature type="region of interest" description="Disordered" evidence="1">
    <location>
        <begin position="1"/>
        <end position="93"/>
    </location>
</feature>
<name>Q1H1F4_METFK</name>
<keyword evidence="3" id="KW-1185">Reference proteome</keyword>
<dbReference type="RefSeq" id="WP_011479637.1">
    <property type="nucleotide sequence ID" value="NC_007947.1"/>
</dbReference>
<feature type="compositionally biased region" description="Basic and acidic residues" evidence="1">
    <location>
        <begin position="17"/>
        <end position="48"/>
    </location>
</feature>
<proteinExistence type="predicted"/>
<sequence>MSAAENTHHPAGNKLQDSQDKGNEEQAIKSLKEASRIHAADKPVKPEPEEPYNPVEPDEPDVQPEIIDEDETEDHEDQKIAPPPDGFFLKENN</sequence>
<protein>
    <submittedName>
        <fullName evidence="2">Uncharacterized protein</fullName>
    </submittedName>
</protein>
<evidence type="ECO:0000313" key="3">
    <source>
        <dbReference type="Proteomes" id="UP000002440"/>
    </source>
</evidence>
<reference evidence="2 3" key="1">
    <citation type="submission" date="2006-03" db="EMBL/GenBank/DDBJ databases">
        <title>Complete sequence of Methylobacillus flagellatus KT.</title>
        <authorList>
            <consortium name="US DOE Joint Genome Institute"/>
            <person name="Copeland A."/>
            <person name="Lucas S."/>
            <person name="Lapidus A."/>
            <person name="Barry K."/>
            <person name="Detter J.C."/>
            <person name="Glavina del Rio T."/>
            <person name="Hammon N."/>
            <person name="Israni S."/>
            <person name="Dalin E."/>
            <person name="Tice H."/>
            <person name="Pitluck S."/>
            <person name="Brettin T."/>
            <person name="Bruce D."/>
            <person name="Han C."/>
            <person name="Tapia R."/>
            <person name="Saunders E."/>
            <person name="Gilna P."/>
            <person name="Schmutz J."/>
            <person name="Larimer F."/>
            <person name="Land M."/>
            <person name="Kyrpides N."/>
            <person name="Anderson I."/>
            <person name="Richardson P."/>
        </authorList>
    </citation>
    <scope>NUCLEOTIDE SEQUENCE [LARGE SCALE GENOMIC DNA]</scope>
    <source>
        <strain evidence="3">KT / ATCC 51484 / DSM 6875</strain>
    </source>
</reference>
<dbReference type="STRING" id="265072.Mfla_1415"/>
<evidence type="ECO:0000313" key="2">
    <source>
        <dbReference type="EMBL" id="ABE49683.1"/>
    </source>
</evidence>
<dbReference type="HOGENOM" id="CLU_2396281_0_0_4"/>
<evidence type="ECO:0000256" key="1">
    <source>
        <dbReference type="SAM" id="MobiDB-lite"/>
    </source>
</evidence>
<accession>Q1H1F4</accession>